<protein>
    <recommendedName>
        <fullName evidence="4">Glycosyltransferase RgtA/B/C/D-like domain-containing protein</fullName>
    </recommendedName>
</protein>
<keyword evidence="1" id="KW-1133">Transmembrane helix</keyword>
<feature type="transmembrane region" description="Helical" evidence="1">
    <location>
        <begin position="315"/>
        <end position="334"/>
    </location>
</feature>
<dbReference type="STRING" id="1229780.BN381_680003"/>
<dbReference type="EMBL" id="CANL01000065">
    <property type="protein sequence ID" value="CCM65294.1"/>
    <property type="molecule type" value="Genomic_DNA"/>
</dbReference>
<dbReference type="HOGENOM" id="CLU_397247_0_0_11"/>
<evidence type="ECO:0008006" key="4">
    <source>
        <dbReference type="Google" id="ProtNLM"/>
    </source>
</evidence>
<proteinExistence type="predicted"/>
<feature type="transmembrane region" description="Helical" evidence="1">
    <location>
        <begin position="411"/>
        <end position="429"/>
    </location>
</feature>
<feature type="transmembrane region" description="Helical" evidence="1">
    <location>
        <begin position="370"/>
        <end position="390"/>
    </location>
</feature>
<organism evidence="2 3">
    <name type="scientific">Candidatus Neomicrothrix parvicella RN1</name>
    <dbReference type="NCBI Taxonomy" id="1229780"/>
    <lineage>
        <taxon>Bacteria</taxon>
        <taxon>Bacillati</taxon>
        <taxon>Actinomycetota</taxon>
        <taxon>Acidimicrobiia</taxon>
        <taxon>Acidimicrobiales</taxon>
        <taxon>Microthrixaceae</taxon>
        <taxon>Candidatus Neomicrothrix</taxon>
    </lineage>
</organism>
<feature type="transmembrane region" description="Helical" evidence="1">
    <location>
        <begin position="206"/>
        <end position="230"/>
    </location>
</feature>
<sequence length="693" mass="74312">MAMSGGLLWVAGALLLWHLRGSINFVDRDDGIITLAHAKSLVQSGSISVGAFGDRVAGFSAPLHFMVGVVYFLLGGSSYQLLGRALGFLCLIGIGATTGALVGEELQTERAPIRWAALVAVAGLQLGSWSFFGWQFSGMENPIGALLLIVIMWRWDRVNASLPSAVWLGVMLGLLSIVRLDTITLAAPLTAVIVIESLMRREERSLRHVGALALPACLISLTAVTLWYLYFGSVGSTTIANRSRDAAATLDLLGIAALGVAGWLATLWAVHRMSRQTPGRNRAATGGGVLLAGCAMLIAAAALSVRVGDGRVGGLVMTAMWSVGVIWTAGAVVSGWSLPAARPKRLAAYTTVAVWVPCYALILGPSRIHPARVVSMAVPVLSLATVVVVAKLIGNRLERAGETPRSTAVRVRATLTASGLAVLTLLIVARESSLPADESFSKTFYLGWVIAPRDTILLQTARQTVGQVDQRLIPIVANPDLGRVAFRHEAQVVDLGKIGDPLLLRVLLEPNTKLRAAISKRYFFDIMPPDTWMLTEPWSCTYRSIRRDPRFDATYRRIDTDTTDSPDGDLNQAGTCSDGQTLLDNGVYTLRNPAARADLQLASDLVSERILPDDDFFSACRRNAPVECFTRMRAYRRAFPGAGPADEITDQLAGLGSSPAGRLARALITSPNNPQWADEAFDALVALERSEPG</sequence>
<keyword evidence="1" id="KW-0472">Membrane</keyword>
<name>R4Z324_9ACTN</name>
<feature type="transmembrane region" description="Helical" evidence="1">
    <location>
        <begin position="113"/>
        <end position="132"/>
    </location>
</feature>
<dbReference type="AlphaFoldDB" id="R4Z324"/>
<feature type="transmembrane region" description="Helical" evidence="1">
    <location>
        <begin position="81"/>
        <end position="101"/>
    </location>
</feature>
<comment type="caution">
    <text evidence="2">The sequence shown here is derived from an EMBL/GenBank/DDBJ whole genome shotgun (WGS) entry which is preliminary data.</text>
</comment>
<feature type="transmembrane region" description="Helical" evidence="1">
    <location>
        <begin position="346"/>
        <end position="364"/>
    </location>
</feature>
<reference evidence="2 3" key="1">
    <citation type="journal article" date="2013" name="ISME J.">
        <title>Metabolic model for the filamentous 'Candidatus Microthrix parvicella' based on genomic and metagenomic analyses.</title>
        <authorList>
            <person name="Jon McIlroy S."/>
            <person name="Kristiansen R."/>
            <person name="Albertsen M."/>
            <person name="Michael Karst S."/>
            <person name="Rossetti S."/>
            <person name="Lund Nielsen J."/>
            <person name="Tandoi V."/>
            <person name="James Seviour R."/>
            <person name="Nielsen P.H."/>
        </authorList>
    </citation>
    <scope>NUCLEOTIDE SEQUENCE [LARGE SCALE GENOMIC DNA]</scope>
    <source>
        <strain evidence="2 3">RN1</strain>
    </source>
</reference>
<feature type="transmembrane region" description="Helical" evidence="1">
    <location>
        <begin position="167"/>
        <end position="194"/>
    </location>
</feature>
<keyword evidence="3" id="KW-1185">Reference proteome</keyword>
<dbReference type="Proteomes" id="UP000018291">
    <property type="component" value="Unassembled WGS sequence"/>
</dbReference>
<evidence type="ECO:0000313" key="3">
    <source>
        <dbReference type="Proteomes" id="UP000018291"/>
    </source>
</evidence>
<evidence type="ECO:0000313" key="2">
    <source>
        <dbReference type="EMBL" id="CCM65294.1"/>
    </source>
</evidence>
<gene>
    <name evidence="2" type="ORF">BN381_680003</name>
</gene>
<accession>R4Z324</accession>
<keyword evidence="1" id="KW-0812">Transmembrane</keyword>
<feature type="transmembrane region" description="Helical" evidence="1">
    <location>
        <begin position="283"/>
        <end position="303"/>
    </location>
</feature>
<feature type="transmembrane region" description="Helical" evidence="1">
    <location>
        <begin position="250"/>
        <end position="271"/>
    </location>
</feature>
<evidence type="ECO:0000256" key="1">
    <source>
        <dbReference type="SAM" id="Phobius"/>
    </source>
</evidence>